<gene>
    <name evidence="1" type="ORF">CGS49_07605</name>
</gene>
<evidence type="ECO:0000313" key="2">
    <source>
        <dbReference type="Proteomes" id="UP000220959"/>
    </source>
</evidence>
<accession>A0ACC9CYP5</accession>
<organism evidence="1 2">
    <name type="scientific">Faecalibacterium langellae</name>
    <dbReference type="NCBI Taxonomy" id="3435293"/>
    <lineage>
        <taxon>Bacteria</taxon>
        <taxon>Bacillati</taxon>
        <taxon>Bacillota</taxon>
        <taxon>Clostridia</taxon>
        <taxon>Eubacteriales</taxon>
        <taxon>Oscillospiraceae</taxon>
        <taxon>Faecalibacterium</taxon>
    </lineage>
</organism>
<comment type="caution">
    <text evidence="1">The sequence shown here is derived from an EMBL/GenBank/DDBJ whole genome shotgun (WGS) entry which is preliminary data.</text>
</comment>
<protein>
    <submittedName>
        <fullName evidence="1">Uncharacterized protein</fullName>
    </submittedName>
</protein>
<dbReference type="EMBL" id="NMTR01000019">
    <property type="protein sequence ID" value="PDX61036.1"/>
    <property type="molecule type" value="Genomic_DNA"/>
</dbReference>
<evidence type="ECO:0000313" key="1">
    <source>
        <dbReference type="EMBL" id="PDX61036.1"/>
    </source>
</evidence>
<keyword evidence="2" id="KW-1185">Reference proteome</keyword>
<dbReference type="Proteomes" id="UP000220959">
    <property type="component" value="Unassembled WGS sequence"/>
</dbReference>
<proteinExistence type="predicted"/>
<sequence>MKKTNTDAPFFLLMGKIGDLVFANVLWLVCCIPVVTAGASTLGLFTVVNKLAAREDYTVRTDFFKAFKRDFKQSTALWLVVLLGGLAGFRGLQIATAQDTASNGVLAAASFLLLLVVGCCGSWDFALLARFSYPKALSALADGGRMTLANLLSSVGILAFLAWLPLLAKAAPAWFVYLAPLALLIGGSGSALGMAALMRPAFAKLEKAGRKEEETDPEEF</sequence>
<reference evidence="1 2" key="1">
    <citation type="journal article" date="2017" name="Front. Microbiol.">
        <title>New Insights into the Diversity of the Genus Faecalibacterium.</title>
        <authorList>
            <person name="Benevides L."/>
            <person name="Burman S."/>
            <person name="Martin R."/>
            <person name="Robert V."/>
            <person name="Thomas M."/>
            <person name="Miquel S."/>
            <person name="Chain F."/>
            <person name="Sokol H."/>
            <person name="Bermudez-Humaran L.G."/>
            <person name="Morrison M."/>
            <person name="Langella P."/>
            <person name="Azevedo V.A."/>
            <person name="Chatel J.M."/>
            <person name="Soares S."/>
        </authorList>
    </citation>
    <scope>NUCLEOTIDE SEQUENCE [LARGE SCALE GENOMIC DNA]</scope>
    <source>
        <strain evidence="2">CNCM I-4541</strain>
    </source>
</reference>
<name>A0ACC9CYP5_9FIRM</name>